<evidence type="ECO:0000256" key="1">
    <source>
        <dbReference type="RuleBase" id="RU364089"/>
    </source>
</evidence>
<dbReference type="RefSeq" id="WP_340233976.1">
    <property type="nucleotide sequence ID" value="NZ_JBBEWC010000001.1"/>
</dbReference>
<dbReference type="Gene3D" id="3.60.60.10">
    <property type="entry name" value="Penicillin V Acylase, Chain A"/>
    <property type="match status" value="1"/>
</dbReference>
<dbReference type="Pfam" id="PF03577">
    <property type="entry name" value="Peptidase_C69"/>
    <property type="match status" value="1"/>
</dbReference>
<organism evidence="2 3">
    <name type="scientific">Emticicia soli</name>
    <dbReference type="NCBI Taxonomy" id="2027878"/>
    <lineage>
        <taxon>Bacteria</taxon>
        <taxon>Pseudomonadati</taxon>
        <taxon>Bacteroidota</taxon>
        <taxon>Cytophagia</taxon>
        <taxon>Cytophagales</taxon>
        <taxon>Leadbetterellaceae</taxon>
        <taxon>Emticicia</taxon>
    </lineage>
</organism>
<proteinExistence type="inferred from homology"/>
<name>A0ABW5JFT2_9BACT</name>
<evidence type="ECO:0000313" key="3">
    <source>
        <dbReference type="Proteomes" id="UP001597510"/>
    </source>
</evidence>
<evidence type="ECO:0000313" key="2">
    <source>
        <dbReference type="EMBL" id="MFD2523752.1"/>
    </source>
</evidence>
<keyword evidence="1" id="KW-0645">Protease</keyword>
<dbReference type="PANTHER" id="PTHR12994">
    <property type="entry name" value="SECERNIN"/>
    <property type="match status" value="1"/>
</dbReference>
<keyword evidence="1" id="KW-0224">Dipeptidase</keyword>
<comment type="caution">
    <text evidence="2">The sequence shown here is derived from an EMBL/GenBank/DDBJ whole genome shotgun (WGS) entry which is preliminary data.</text>
</comment>
<dbReference type="Proteomes" id="UP001597510">
    <property type="component" value="Unassembled WGS sequence"/>
</dbReference>
<accession>A0ABW5JFT2</accession>
<dbReference type="EC" id="3.4.-.-" evidence="1"/>
<protein>
    <recommendedName>
        <fullName evidence="1">Dipeptidase</fullName>
        <ecNumber evidence="1">3.4.-.-</ecNumber>
    </recommendedName>
</protein>
<comment type="catalytic activity">
    <reaction evidence="1">
        <text>an L-aminoacyl-L-amino acid + H2O = 2 an L-alpha-amino acid</text>
        <dbReference type="Rhea" id="RHEA:48940"/>
        <dbReference type="ChEBI" id="CHEBI:15377"/>
        <dbReference type="ChEBI" id="CHEBI:59869"/>
        <dbReference type="ChEBI" id="CHEBI:77460"/>
    </reaction>
</comment>
<dbReference type="PANTHER" id="PTHR12994:SF17">
    <property type="entry name" value="LD30995P"/>
    <property type="match status" value="1"/>
</dbReference>
<dbReference type="EMBL" id="JBHULC010000038">
    <property type="protein sequence ID" value="MFD2523752.1"/>
    <property type="molecule type" value="Genomic_DNA"/>
</dbReference>
<gene>
    <name evidence="2" type="ORF">ACFSR2_22825</name>
</gene>
<sequence length="549" mass="62257">MIITCGATKDGSMIVTHSDDNELSDQRLIFVPAQDHSPGSMRKIVAGINDGYPRLVSKDRGPGYDTEGWPETPPIGEIPQVAHTYAYFDGSYGIMNEHNLMFGECTNGAKYMPQNPVTQEQAEKTGQHCRLFYSAELSRIALERCKFARDAVELMGALIDEYGYFSTGETLLVADEKEAWVFEMCALPDTEYHSAWIAQRVPDGTVFVAANEFRIREITPNSEDQIFSSLLLSGLKKLGWLPTEGPVDWLSAISEGEYNHPYYSLRRVWRVFDRVNPDLGLSPWVTDGFTTDYAFSISPKDKLEVKDIFALYRDHYEGTQFDMTKGIAAGPYGDPTRFYGSYDGASYDVSEHKLYGAWERPVSVFYQGYTYVLQTRPKAPELTKGVCWYGPDVSYTTCFVPFLAKAEQLSKTYQIGDPQKFSRDAAWWAFDFVANWARLNFQRICKTDIQPLQLSLEEAQTKLIEEWDLKVSQGCSRDELTALCNTNADAVVKVWWELADRLIAKYSDGYINPKPSRPQNTMAIGIGYSSDWLRLTNYKNGPISYDMQL</sequence>
<keyword evidence="3" id="KW-1185">Reference proteome</keyword>
<comment type="similarity">
    <text evidence="1">Belongs to the peptidase C69 family.</text>
</comment>
<keyword evidence="1" id="KW-0378">Hydrolase</keyword>
<reference evidence="3" key="1">
    <citation type="journal article" date="2019" name="Int. J. Syst. Evol. Microbiol.">
        <title>The Global Catalogue of Microorganisms (GCM) 10K type strain sequencing project: providing services to taxonomists for standard genome sequencing and annotation.</title>
        <authorList>
            <consortium name="The Broad Institute Genomics Platform"/>
            <consortium name="The Broad Institute Genome Sequencing Center for Infectious Disease"/>
            <person name="Wu L."/>
            <person name="Ma J."/>
        </authorList>
    </citation>
    <scope>NUCLEOTIDE SEQUENCE [LARGE SCALE GENOMIC DNA]</scope>
    <source>
        <strain evidence="3">KCTC 52344</strain>
    </source>
</reference>
<dbReference type="InterPro" id="IPR005322">
    <property type="entry name" value="Peptidase_C69"/>
</dbReference>